<protein>
    <submittedName>
        <fullName evidence="2">Uncharacterized protein</fullName>
    </submittedName>
</protein>
<dbReference type="AlphaFoldDB" id="A0AAD5VKW1"/>
<gene>
    <name evidence="2" type="ORF">NP233_g9268</name>
</gene>
<organism evidence="2 3">
    <name type="scientific">Leucocoprinus birnbaumii</name>
    <dbReference type="NCBI Taxonomy" id="56174"/>
    <lineage>
        <taxon>Eukaryota</taxon>
        <taxon>Fungi</taxon>
        <taxon>Dikarya</taxon>
        <taxon>Basidiomycota</taxon>
        <taxon>Agaricomycotina</taxon>
        <taxon>Agaricomycetes</taxon>
        <taxon>Agaricomycetidae</taxon>
        <taxon>Agaricales</taxon>
        <taxon>Agaricineae</taxon>
        <taxon>Agaricaceae</taxon>
        <taxon>Leucocoprinus</taxon>
    </lineage>
</organism>
<comment type="caution">
    <text evidence="2">The sequence shown here is derived from an EMBL/GenBank/DDBJ whole genome shotgun (WGS) entry which is preliminary data.</text>
</comment>
<sequence length="509" mass="55679">MKRRIVQYITFLILELGFIIFTWYCFRRHVPLRGDSTLLQSCFVLIFTTWHTIGLKGAWLAFKDILSRRKDQDDIFTITGLDNPATLFEVNHIFFLALALEFAGLFGVSAIVPTPSNRLRVLSPPTGHTNITVFNSSLNATGVNGESGGQLRFRLAQSSRLLELERIFGMGSWGYSPQPNWLIPLPVQDLGSLSQLAYRTDLVSFHHECSWSSPDGILSDYWALEDSMWGWDFGAQEIVMNSNGSGIIPLLASLAPSRKGAATYLFLGGNTSFPINPTDPDDMWIDLSGLPSAFSTDTLLNGLNLSLAPVLGRAPLATILMCDPHLEFRSGTVAFLPAIGSGQPNVQILGETDEELIGNVDPSWAKVLFSGVLGATSAYSYPKYFTLTAGSLEANISPVLQNMFLQNSSSPFPQRELPLDLKSISSQIDSYMLSALKAFVLPNKFVLDSHPSMSVSTFNFTTSVSVELTGIVPFAILHLISFIVAAVVLAIPVFSPENDAPQVSLPSEN</sequence>
<feature type="transmembrane region" description="Helical" evidence="1">
    <location>
        <begin position="93"/>
        <end position="112"/>
    </location>
</feature>
<keyword evidence="1" id="KW-0472">Membrane</keyword>
<evidence type="ECO:0000313" key="2">
    <source>
        <dbReference type="EMBL" id="KAJ3562933.1"/>
    </source>
</evidence>
<evidence type="ECO:0000313" key="3">
    <source>
        <dbReference type="Proteomes" id="UP001213000"/>
    </source>
</evidence>
<feature type="transmembrane region" description="Helical" evidence="1">
    <location>
        <begin position="38"/>
        <end position="62"/>
    </location>
</feature>
<dbReference type="Proteomes" id="UP001213000">
    <property type="component" value="Unassembled WGS sequence"/>
</dbReference>
<feature type="transmembrane region" description="Helical" evidence="1">
    <location>
        <begin position="6"/>
        <end position="26"/>
    </location>
</feature>
<keyword evidence="1" id="KW-1133">Transmembrane helix</keyword>
<name>A0AAD5VKW1_9AGAR</name>
<reference evidence="2" key="1">
    <citation type="submission" date="2022-07" db="EMBL/GenBank/DDBJ databases">
        <title>Genome Sequence of Leucocoprinus birnbaumii.</title>
        <authorList>
            <person name="Buettner E."/>
        </authorList>
    </citation>
    <scope>NUCLEOTIDE SEQUENCE</scope>
    <source>
        <strain evidence="2">VT141</strain>
    </source>
</reference>
<dbReference type="EMBL" id="JANIEX010000814">
    <property type="protein sequence ID" value="KAJ3562933.1"/>
    <property type="molecule type" value="Genomic_DNA"/>
</dbReference>
<keyword evidence="3" id="KW-1185">Reference proteome</keyword>
<accession>A0AAD5VKW1</accession>
<evidence type="ECO:0000256" key="1">
    <source>
        <dbReference type="SAM" id="Phobius"/>
    </source>
</evidence>
<proteinExistence type="predicted"/>
<keyword evidence="1" id="KW-0812">Transmembrane</keyword>
<feature type="transmembrane region" description="Helical" evidence="1">
    <location>
        <begin position="471"/>
        <end position="494"/>
    </location>
</feature>